<proteinExistence type="inferred from homology"/>
<accession>A0A1U9X454</accession>
<keyword evidence="7" id="KW-0520">NAD</keyword>
<keyword evidence="6" id="KW-0560">Oxidoreductase</keyword>
<evidence type="ECO:0000259" key="9">
    <source>
        <dbReference type="SMART" id="SM00829"/>
    </source>
</evidence>
<dbReference type="InterPro" id="IPR045306">
    <property type="entry name" value="SDH-like"/>
</dbReference>
<keyword evidence="4 8" id="KW-0479">Metal-binding</keyword>
<dbReference type="GO" id="GO:0006062">
    <property type="term" value="P:sorbitol catabolic process"/>
    <property type="evidence" value="ECO:0007669"/>
    <property type="project" value="TreeGrafter"/>
</dbReference>
<dbReference type="AlphaFoldDB" id="A0A1U9X454"/>
<comment type="similarity">
    <text evidence="2 8">Belongs to the zinc-containing alcohol dehydrogenase family.</text>
</comment>
<dbReference type="Gene3D" id="3.90.180.10">
    <property type="entry name" value="Medium-chain alcohol dehydrogenases, catalytic domain"/>
    <property type="match status" value="1"/>
</dbReference>
<dbReference type="InterPro" id="IPR013149">
    <property type="entry name" value="ADH-like_C"/>
</dbReference>
<dbReference type="VEuPathDB" id="FungiDB:KLMA_70044"/>
<dbReference type="PANTHER" id="PTHR43161">
    <property type="entry name" value="SORBITOL DEHYDROGENASE"/>
    <property type="match status" value="1"/>
</dbReference>
<evidence type="ECO:0000256" key="2">
    <source>
        <dbReference type="ARBA" id="ARBA00008072"/>
    </source>
</evidence>
<dbReference type="InterPro" id="IPR002328">
    <property type="entry name" value="ADH_Zn_CS"/>
</dbReference>
<dbReference type="GO" id="GO:0008270">
    <property type="term" value="F:zinc ion binding"/>
    <property type="evidence" value="ECO:0007669"/>
    <property type="project" value="InterPro"/>
</dbReference>
<dbReference type="Gene3D" id="3.40.50.720">
    <property type="entry name" value="NAD(P)-binding Rossmann-like Domain"/>
    <property type="match status" value="1"/>
</dbReference>
<dbReference type="Pfam" id="PF08240">
    <property type="entry name" value="ADH_N"/>
    <property type="match status" value="1"/>
</dbReference>
<evidence type="ECO:0000256" key="3">
    <source>
        <dbReference type="ARBA" id="ARBA00011881"/>
    </source>
</evidence>
<dbReference type="InterPro" id="IPR036291">
    <property type="entry name" value="NAD(P)-bd_dom_sf"/>
</dbReference>
<dbReference type="PROSITE" id="PS00059">
    <property type="entry name" value="ADH_ZINC"/>
    <property type="match status" value="1"/>
</dbReference>
<dbReference type="InterPro" id="IPR011032">
    <property type="entry name" value="GroES-like_sf"/>
</dbReference>
<comment type="subunit">
    <text evidence="3">Homotetramer.</text>
</comment>
<dbReference type="InterPro" id="IPR020843">
    <property type="entry name" value="ER"/>
</dbReference>
<evidence type="ECO:0000256" key="7">
    <source>
        <dbReference type="ARBA" id="ARBA00023027"/>
    </source>
</evidence>
<dbReference type="EMBL" id="KX455881">
    <property type="protein sequence ID" value="AQY75503.1"/>
    <property type="molecule type" value="Genomic_DNA"/>
</dbReference>
<evidence type="ECO:0000256" key="8">
    <source>
        <dbReference type="RuleBase" id="RU361277"/>
    </source>
</evidence>
<dbReference type="Pfam" id="PF00107">
    <property type="entry name" value="ADH_zinc_N"/>
    <property type="match status" value="1"/>
</dbReference>
<name>A0A1U9X454_KLUMA</name>
<reference evidence="10" key="1">
    <citation type="submission" date="2016-06" db="EMBL/GenBank/DDBJ databases">
        <title>The pentose fermentation mechanism of Kluyveromyces marxianus yeast and the reasons for the fermentation differences.</title>
        <authorList>
            <person name="Hou S."/>
        </authorList>
    </citation>
    <scope>NUCLEOTIDE SEQUENCE</scope>
    <source>
        <strain evidence="10">9009</strain>
    </source>
</reference>
<organism evidence="10">
    <name type="scientific">Kluyveromyces marxianus</name>
    <name type="common">Yeast</name>
    <name type="synonym">Candida kefyr</name>
    <dbReference type="NCBI Taxonomy" id="4911"/>
    <lineage>
        <taxon>Eukaryota</taxon>
        <taxon>Fungi</taxon>
        <taxon>Dikarya</taxon>
        <taxon>Ascomycota</taxon>
        <taxon>Saccharomycotina</taxon>
        <taxon>Saccharomycetes</taxon>
        <taxon>Saccharomycetales</taxon>
        <taxon>Saccharomycetaceae</taxon>
        <taxon>Kluyveromyces</taxon>
    </lineage>
</organism>
<comment type="cofactor">
    <cofactor evidence="1 8">
        <name>Zn(2+)</name>
        <dbReference type="ChEBI" id="CHEBI:29105"/>
    </cofactor>
</comment>
<evidence type="ECO:0000256" key="4">
    <source>
        <dbReference type="ARBA" id="ARBA00022723"/>
    </source>
</evidence>
<dbReference type="SMART" id="SM00829">
    <property type="entry name" value="PKS_ER"/>
    <property type="match status" value="1"/>
</dbReference>
<dbReference type="CDD" id="cd05285">
    <property type="entry name" value="sorbitol_DH"/>
    <property type="match status" value="1"/>
</dbReference>
<keyword evidence="5 8" id="KW-0862">Zinc</keyword>
<dbReference type="InterPro" id="IPR013154">
    <property type="entry name" value="ADH-like_N"/>
</dbReference>
<evidence type="ECO:0000256" key="5">
    <source>
        <dbReference type="ARBA" id="ARBA00022833"/>
    </source>
</evidence>
<dbReference type="GO" id="GO:0003939">
    <property type="term" value="F:L-iditol 2-dehydrogenase (NAD+) activity"/>
    <property type="evidence" value="ECO:0007669"/>
    <property type="project" value="TreeGrafter"/>
</dbReference>
<evidence type="ECO:0000256" key="1">
    <source>
        <dbReference type="ARBA" id="ARBA00001947"/>
    </source>
</evidence>
<dbReference type="SUPFAM" id="SSF51735">
    <property type="entry name" value="NAD(P)-binding Rossmann-fold domains"/>
    <property type="match status" value="1"/>
</dbReference>
<evidence type="ECO:0000256" key="6">
    <source>
        <dbReference type="ARBA" id="ARBA00023002"/>
    </source>
</evidence>
<sequence length="354" mass="38476">MTNTQKAVLLKEQGEIAFEERPVPEIKDPHYVKVHIKKTGICGSDVHYYTHGAIGDFVVKEPMVLGHESSGVVVEVGEAVTLVKVGDRVAVEPGVPSRYSDETKSGHYNLCPHMEFAATPPIDGTLVKYYLIPEDFVVKLPDHVSLEEGACIEPLSVGVHANRLAGTGFGKKVVIFGAGPVGLVTGNVASAFGASDVVYVDVFEHKLKRAKEFGGTQIINSKDYPKEDDLVKAIQDKLGGKSPEIAIDCSGAEVCIRSAIKVLKVGGTFVQVGMGRDNVNFPITLIITKELRVLGSFRYYFDDYNIAVKLVSEGKVNAKALITHTFKFDEAIDAYNFNRDHGNEVVKTIIDGPE</sequence>
<protein>
    <submittedName>
        <fullName evidence="10">Xylitol dehydrogenase</fullName>
    </submittedName>
</protein>
<dbReference type="PANTHER" id="PTHR43161:SF9">
    <property type="entry name" value="SORBITOL DEHYDROGENASE"/>
    <property type="match status" value="1"/>
</dbReference>
<gene>
    <name evidence="10" type="primary">XDH</name>
</gene>
<feature type="domain" description="Enoyl reductase (ER)" evidence="9">
    <location>
        <begin position="14"/>
        <end position="346"/>
    </location>
</feature>
<dbReference type="FunFam" id="3.40.50.720:FF:000068">
    <property type="entry name" value="Sorbitol dehydrogenase"/>
    <property type="match status" value="1"/>
</dbReference>
<dbReference type="SUPFAM" id="SSF50129">
    <property type="entry name" value="GroES-like"/>
    <property type="match status" value="1"/>
</dbReference>
<evidence type="ECO:0000313" key="10">
    <source>
        <dbReference type="EMBL" id="AQY75503.1"/>
    </source>
</evidence>